<evidence type="ECO:0000313" key="1">
    <source>
        <dbReference type="EMBL" id="PHV65596.1"/>
    </source>
</evidence>
<protein>
    <submittedName>
        <fullName evidence="1">Uncharacterized protein</fullName>
    </submittedName>
</protein>
<comment type="caution">
    <text evidence="1">The sequence shown here is derived from an EMBL/GenBank/DDBJ whole genome shotgun (WGS) entry which is preliminary data.</text>
</comment>
<dbReference type="EMBL" id="PEBD01000010">
    <property type="protein sequence ID" value="PHV65596.1"/>
    <property type="molecule type" value="Genomic_DNA"/>
</dbReference>
<name>A0A2G3PIN5_WILMA</name>
<reference evidence="1 2" key="1">
    <citation type="submission" date="2017-10" db="EMBL/GenBank/DDBJ databases">
        <title>The draft genome sequence of Williamsia sp. BULT 1.1 isolated from the semi-arid grassland soils from South Africa.</title>
        <authorList>
            <person name="Kabwe M.H."/>
            <person name="Govender N."/>
            <person name="Mutseka Lunga P."/>
            <person name="Vikram S."/>
            <person name="Makhalanyane T.P."/>
        </authorList>
    </citation>
    <scope>NUCLEOTIDE SEQUENCE [LARGE SCALE GENOMIC DNA]</scope>
    <source>
        <strain evidence="1 2">BULT 1.1</strain>
    </source>
</reference>
<sequence>MARRYLPSWVDGCGGERIADVALVDAVEACGRCLDLRSGRLRRQLGRLTDEEFEFGDLVSAQVFVDVPVDVFD</sequence>
<proteinExistence type="predicted"/>
<gene>
    <name evidence="1" type="ORF">CSW57_17790</name>
</gene>
<organism evidence="1 2">
    <name type="scientific">Williamsia marianensis</name>
    <dbReference type="NCBI Taxonomy" id="85044"/>
    <lineage>
        <taxon>Bacteria</taxon>
        <taxon>Bacillati</taxon>
        <taxon>Actinomycetota</taxon>
        <taxon>Actinomycetes</taxon>
        <taxon>Mycobacteriales</taxon>
        <taxon>Nocardiaceae</taxon>
        <taxon>Williamsia</taxon>
    </lineage>
</organism>
<dbReference type="AlphaFoldDB" id="A0A2G3PIN5"/>
<dbReference type="Proteomes" id="UP000225108">
    <property type="component" value="Unassembled WGS sequence"/>
</dbReference>
<accession>A0A2G3PIN5</accession>
<evidence type="ECO:0000313" key="2">
    <source>
        <dbReference type="Proteomes" id="UP000225108"/>
    </source>
</evidence>